<dbReference type="PANTHER" id="PTHR11645:SF13">
    <property type="entry name" value="PYRROLINE-5-CARBOXYLATE REDUCTASE CATALYTIC N-TERMINAL DOMAIN-CONTAINING PROTEIN"/>
    <property type="match status" value="1"/>
</dbReference>
<dbReference type="Gene3D" id="3.40.50.720">
    <property type="entry name" value="NAD(P)-binding Rossmann-like Domain"/>
    <property type="match status" value="1"/>
</dbReference>
<dbReference type="AlphaFoldDB" id="A0A7S2L8R6"/>
<dbReference type="InterPro" id="IPR028939">
    <property type="entry name" value="P5C_Rdtase_cat_N"/>
</dbReference>
<dbReference type="EMBL" id="HBGY01026052">
    <property type="protein sequence ID" value="CAD9599260.1"/>
    <property type="molecule type" value="Transcribed_RNA"/>
</dbReference>
<feature type="domain" description="Pyrroline-5-carboxylate reductase catalytic N-terminal" evidence="3">
    <location>
        <begin position="88"/>
        <end position="181"/>
    </location>
</feature>
<dbReference type="GO" id="GO:0055129">
    <property type="term" value="P:L-proline biosynthetic process"/>
    <property type="evidence" value="ECO:0007669"/>
    <property type="project" value="TreeGrafter"/>
</dbReference>
<dbReference type="PANTHER" id="PTHR11645">
    <property type="entry name" value="PYRROLINE-5-CARBOXYLATE REDUCTASE"/>
    <property type="match status" value="1"/>
</dbReference>
<protein>
    <recommendedName>
        <fullName evidence="3">Pyrroline-5-carboxylate reductase catalytic N-terminal domain-containing protein</fullName>
    </recommendedName>
</protein>
<dbReference type="GO" id="GO:0004735">
    <property type="term" value="F:pyrroline-5-carboxylate reductase activity"/>
    <property type="evidence" value="ECO:0007669"/>
    <property type="project" value="TreeGrafter"/>
</dbReference>
<evidence type="ECO:0000256" key="2">
    <source>
        <dbReference type="SAM" id="Phobius"/>
    </source>
</evidence>
<evidence type="ECO:0000259" key="3">
    <source>
        <dbReference type="Pfam" id="PF03807"/>
    </source>
</evidence>
<reference evidence="4" key="1">
    <citation type="submission" date="2021-01" db="EMBL/GenBank/DDBJ databases">
        <authorList>
            <person name="Corre E."/>
            <person name="Pelletier E."/>
            <person name="Niang G."/>
            <person name="Scheremetjew M."/>
            <person name="Finn R."/>
            <person name="Kale V."/>
            <person name="Holt S."/>
            <person name="Cochrane G."/>
            <person name="Meng A."/>
            <person name="Brown T."/>
            <person name="Cohen L."/>
        </authorList>
    </citation>
    <scope>NUCLEOTIDE SEQUENCE</scope>
    <source>
        <strain evidence="4">B650</strain>
    </source>
</reference>
<accession>A0A7S2L8R6</accession>
<comment type="similarity">
    <text evidence="1">Belongs to the pyrroline-5-carboxylate reductase family.</text>
</comment>
<dbReference type="Pfam" id="PF03807">
    <property type="entry name" value="F420_oxidored"/>
    <property type="match status" value="1"/>
</dbReference>
<proteinExistence type="inferred from homology"/>
<gene>
    <name evidence="4" type="ORF">LDAN0321_LOCUS16112</name>
</gene>
<feature type="transmembrane region" description="Helical" evidence="2">
    <location>
        <begin position="21"/>
        <end position="41"/>
    </location>
</feature>
<organism evidence="4">
    <name type="scientific">Leptocylindrus danicus</name>
    <dbReference type="NCBI Taxonomy" id="163516"/>
    <lineage>
        <taxon>Eukaryota</taxon>
        <taxon>Sar</taxon>
        <taxon>Stramenopiles</taxon>
        <taxon>Ochrophyta</taxon>
        <taxon>Bacillariophyta</taxon>
        <taxon>Coscinodiscophyceae</taxon>
        <taxon>Chaetocerotophycidae</taxon>
        <taxon>Leptocylindrales</taxon>
        <taxon>Leptocylindraceae</taxon>
        <taxon>Leptocylindrus</taxon>
    </lineage>
</organism>
<keyword evidence="2" id="KW-0472">Membrane</keyword>
<evidence type="ECO:0000313" key="4">
    <source>
        <dbReference type="EMBL" id="CAD9599260.1"/>
    </source>
</evidence>
<dbReference type="SUPFAM" id="SSF51735">
    <property type="entry name" value="NAD(P)-binding Rossmann-fold domains"/>
    <property type="match status" value="1"/>
</dbReference>
<keyword evidence="2" id="KW-1133">Transmembrane helix</keyword>
<name>A0A7S2L8R6_9STRA</name>
<sequence length="363" mass="39893">MLKRRTGIRFITKALDNLTSYRYSLVILLLLSTSSISIGALESSNKSSGRFSSNTYTRTCTNLAMSASDSDGRAYDTAGSEKNNMLDIGFIGCGVIASSIAKGLMMQNDISIGSISVSRRSESKSSELKQLFPDAVTVCDDNQHILDNADLIFVCVLPQQMESVVGALQFDKDRHILVSLSSTSKLMDLVNASCLSLERNQVYRMICLPAVATCEATCLLVPKVPGNSDGKRLRDLFDALGGCVECKDEDIMNKMMVTTAMMGPIYGIMRNNREWLVKQGVPAGDASYFVARQYMSMVKDAQVDARENPMRFDELIEEQTPGGLNEQALRNLKLQGVFDMCDNAMDAVLDRLEGRSDGSLNRK</sequence>
<evidence type="ECO:0000256" key="1">
    <source>
        <dbReference type="ARBA" id="ARBA00005525"/>
    </source>
</evidence>
<keyword evidence="2" id="KW-0812">Transmembrane</keyword>
<dbReference type="InterPro" id="IPR036291">
    <property type="entry name" value="NAD(P)-bd_dom_sf"/>
</dbReference>